<sequence>MGILHRDIKPENLLVDRFDHLRITDFGTAYVHDGPLDHWRTYCAELAGTVGYTAPEAWKARPYGCPIDWWALGCTLFDMITGDILFESQEELAEYMDWNRLVEGISYMQFVAPDLTVEEESLISGLLRVSPSTRFSILDLRKHPYFYDSSG</sequence>
<evidence type="ECO:0000256" key="3">
    <source>
        <dbReference type="ARBA" id="ARBA00022679"/>
    </source>
</evidence>
<dbReference type="EC" id="2.7.11.11" evidence="1"/>
<comment type="catalytic activity">
    <reaction evidence="7">
        <text>L-threonyl-[protein] + ATP = O-phospho-L-threonyl-[protein] + ADP + H(+)</text>
        <dbReference type="Rhea" id="RHEA:46608"/>
        <dbReference type="Rhea" id="RHEA-COMP:11060"/>
        <dbReference type="Rhea" id="RHEA-COMP:11605"/>
        <dbReference type="ChEBI" id="CHEBI:15378"/>
        <dbReference type="ChEBI" id="CHEBI:30013"/>
        <dbReference type="ChEBI" id="CHEBI:30616"/>
        <dbReference type="ChEBI" id="CHEBI:61977"/>
        <dbReference type="ChEBI" id="CHEBI:456216"/>
        <dbReference type="EC" id="2.7.11.11"/>
    </reaction>
</comment>
<name>A0A067Q024_9AGAM</name>
<evidence type="ECO:0000256" key="1">
    <source>
        <dbReference type="ARBA" id="ARBA00012444"/>
    </source>
</evidence>
<dbReference type="AlphaFoldDB" id="A0A067Q024"/>
<keyword evidence="5" id="KW-0418">Kinase</keyword>
<keyword evidence="6" id="KW-0067">ATP-binding</keyword>
<feature type="domain" description="Protein kinase" evidence="9">
    <location>
        <begin position="1"/>
        <end position="146"/>
    </location>
</feature>
<keyword evidence="2" id="KW-0723">Serine/threonine-protein kinase</keyword>
<evidence type="ECO:0000313" key="11">
    <source>
        <dbReference type="Proteomes" id="UP000027265"/>
    </source>
</evidence>
<dbReference type="EMBL" id="KL197721">
    <property type="protein sequence ID" value="KDQ56867.1"/>
    <property type="molecule type" value="Genomic_DNA"/>
</dbReference>
<dbReference type="PANTHER" id="PTHR24353:SF37">
    <property type="entry name" value="CAMP-DEPENDENT PROTEIN KINASE CATALYTIC SUBUNIT PRKX"/>
    <property type="match status" value="1"/>
</dbReference>
<dbReference type="Gene3D" id="1.10.510.10">
    <property type="entry name" value="Transferase(Phosphotransferase) domain 1"/>
    <property type="match status" value="1"/>
</dbReference>
<organism evidence="10 11">
    <name type="scientific">Jaapia argillacea MUCL 33604</name>
    <dbReference type="NCBI Taxonomy" id="933084"/>
    <lineage>
        <taxon>Eukaryota</taxon>
        <taxon>Fungi</taxon>
        <taxon>Dikarya</taxon>
        <taxon>Basidiomycota</taxon>
        <taxon>Agaricomycotina</taxon>
        <taxon>Agaricomycetes</taxon>
        <taxon>Agaricomycetidae</taxon>
        <taxon>Jaapiales</taxon>
        <taxon>Jaapiaceae</taxon>
        <taxon>Jaapia</taxon>
    </lineage>
</organism>
<dbReference type="SMART" id="SM00220">
    <property type="entry name" value="S_TKc"/>
    <property type="match status" value="1"/>
</dbReference>
<gene>
    <name evidence="10" type="ORF">JAAARDRAFT_303656</name>
</gene>
<proteinExistence type="predicted"/>
<dbReference type="InParanoid" id="A0A067Q024"/>
<evidence type="ECO:0000256" key="7">
    <source>
        <dbReference type="ARBA" id="ARBA00047292"/>
    </source>
</evidence>
<dbReference type="GO" id="GO:0005524">
    <property type="term" value="F:ATP binding"/>
    <property type="evidence" value="ECO:0007669"/>
    <property type="project" value="UniProtKB-KW"/>
</dbReference>
<dbReference type="Pfam" id="PF00069">
    <property type="entry name" value="Pkinase"/>
    <property type="match status" value="1"/>
</dbReference>
<comment type="catalytic activity">
    <reaction evidence="8">
        <text>L-seryl-[protein] + ATP = O-phospho-L-seryl-[protein] + ADP + H(+)</text>
        <dbReference type="Rhea" id="RHEA:17989"/>
        <dbReference type="Rhea" id="RHEA-COMP:9863"/>
        <dbReference type="Rhea" id="RHEA-COMP:11604"/>
        <dbReference type="ChEBI" id="CHEBI:15378"/>
        <dbReference type="ChEBI" id="CHEBI:29999"/>
        <dbReference type="ChEBI" id="CHEBI:30616"/>
        <dbReference type="ChEBI" id="CHEBI:83421"/>
        <dbReference type="ChEBI" id="CHEBI:456216"/>
        <dbReference type="EC" id="2.7.11.11"/>
    </reaction>
</comment>
<dbReference type="OrthoDB" id="3155533at2759"/>
<dbReference type="InterPro" id="IPR000719">
    <property type="entry name" value="Prot_kinase_dom"/>
</dbReference>
<evidence type="ECO:0000313" key="10">
    <source>
        <dbReference type="EMBL" id="KDQ56867.1"/>
    </source>
</evidence>
<evidence type="ECO:0000256" key="4">
    <source>
        <dbReference type="ARBA" id="ARBA00022741"/>
    </source>
</evidence>
<dbReference type="InterPro" id="IPR008271">
    <property type="entry name" value="Ser/Thr_kinase_AS"/>
</dbReference>
<dbReference type="InterPro" id="IPR011009">
    <property type="entry name" value="Kinase-like_dom_sf"/>
</dbReference>
<dbReference type="STRING" id="933084.A0A067Q024"/>
<evidence type="ECO:0000256" key="6">
    <source>
        <dbReference type="ARBA" id="ARBA00022840"/>
    </source>
</evidence>
<dbReference type="PANTHER" id="PTHR24353">
    <property type="entry name" value="CYCLIC NUCLEOTIDE-DEPENDENT PROTEIN KINASE"/>
    <property type="match status" value="1"/>
</dbReference>
<keyword evidence="11" id="KW-1185">Reference proteome</keyword>
<evidence type="ECO:0000259" key="9">
    <source>
        <dbReference type="PROSITE" id="PS50011"/>
    </source>
</evidence>
<keyword evidence="3" id="KW-0808">Transferase</keyword>
<dbReference type="GO" id="GO:0005952">
    <property type="term" value="C:cAMP-dependent protein kinase complex"/>
    <property type="evidence" value="ECO:0007669"/>
    <property type="project" value="TreeGrafter"/>
</dbReference>
<dbReference type="PROSITE" id="PS00108">
    <property type="entry name" value="PROTEIN_KINASE_ST"/>
    <property type="match status" value="1"/>
</dbReference>
<dbReference type="GO" id="GO:0004691">
    <property type="term" value="F:cAMP-dependent protein kinase activity"/>
    <property type="evidence" value="ECO:0007669"/>
    <property type="project" value="UniProtKB-EC"/>
</dbReference>
<evidence type="ECO:0000256" key="5">
    <source>
        <dbReference type="ARBA" id="ARBA00022777"/>
    </source>
</evidence>
<dbReference type="SUPFAM" id="SSF56112">
    <property type="entry name" value="Protein kinase-like (PK-like)"/>
    <property type="match status" value="1"/>
</dbReference>
<reference evidence="11" key="1">
    <citation type="journal article" date="2014" name="Proc. Natl. Acad. Sci. U.S.A.">
        <title>Extensive sampling of basidiomycete genomes demonstrates inadequacy of the white-rot/brown-rot paradigm for wood decay fungi.</title>
        <authorList>
            <person name="Riley R."/>
            <person name="Salamov A.A."/>
            <person name="Brown D.W."/>
            <person name="Nagy L.G."/>
            <person name="Floudas D."/>
            <person name="Held B.W."/>
            <person name="Levasseur A."/>
            <person name="Lombard V."/>
            <person name="Morin E."/>
            <person name="Otillar R."/>
            <person name="Lindquist E.A."/>
            <person name="Sun H."/>
            <person name="LaButti K.M."/>
            <person name="Schmutz J."/>
            <person name="Jabbour D."/>
            <person name="Luo H."/>
            <person name="Baker S.E."/>
            <person name="Pisabarro A.G."/>
            <person name="Walton J.D."/>
            <person name="Blanchette R.A."/>
            <person name="Henrissat B."/>
            <person name="Martin F."/>
            <person name="Cullen D."/>
            <person name="Hibbett D.S."/>
            <person name="Grigoriev I.V."/>
        </authorList>
    </citation>
    <scope>NUCLEOTIDE SEQUENCE [LARGE SCALE GENOMIC DNA]</scope>
    <source>
        <strain evidence="11">MUCL 33604</strain>
    </source>
</reference>
<evidence type="ECO:0000256" key="2">
    <source>
        <dbReference type="ARBA" id="ARBA00022527"/>
    </source>
</evidence>
<accession>A0A067Q024</accession>
<dbReference type="Proteomes" id="UP000027265">
    <property type="component" value="Unassembled WGS sequence"/>
</dbReference>
<dbReference type="PROSITE" id="PS50011">
    <property type="entry name" value="PROTEIN_KINASE_DOM"/>
    <property type="match status" value="1"/>
</dbReference>
<dbReference type="HOGENOM" id="CLU_1731718_0_0_1"/>
<protein>
    <recommendedName>
        <fullName evidence="1">cAMP-dependent protein kinase</fullName>
        <ecNumber evidence="1">2.7.11.11</ecNumber>
    </recommendedName>
</protein>
<keyword evidence="4" id="KW-0547">Nucleotide-binding</keyword>
<evidence type="ECO:0000256" key="8">
    <source>
        <dbReference type="ARBA" id="ARBA00047454"/>
    </source>
</evidence>